<reference evidence="1 2" key="1">
    <citation type="submission" date="2023-03" db="EMBL/GenBank/DDBJ databases">
        <title>Genome insight into feeding habits of ladybird beetles.</title>
        <authorList>
            <person name="Li H.-S."/>
            <person name="Huang Y.-H."/>
            <person name="Pang H."/>
        </authorList>
    </citation>
    <scope>NUCLEOTIDE SEQUENCE [LARGE SCALE GENOMIC DNA]</scope>
    <source>
        <strain evidence="1">SYSU_2023b</strain>
        <tissue evidence="1">Whole body</tissue>
    </source>
</reference>
<accession>A0AAW1U5V1</accession>
<protein>
    <submittedName>
        <fullName evidence="1">Uncharacterized protein</fullName>
    </submittedName>
</protein>
<dbReference type="EMBL" id="JARQZJ010000047">
    <property type="protein sequence ID" value="KAK9878359.1"/>
    <property type="molecule type" value="Genomic_DNA"/>
</dbReference>
<name>A0AAW1U5V1_9CUCU</name>
<comment type="caution">
    <text evidence="1">The sequence shown here is derived from an EMBL/GenBank/DDBJ whole genome shotgun (WGS) entry which is preliminary data.</text>
</comment>
<evidence type="ECO:0000313" key="1">
    <source>
        <dbReference type="EMBL" id="KAK9878359.1"/>
    </source>
</evidence>
<proteinExistence type="predicted"/>
<sequence>MAPPNEDVSESSSVNSRKNVENSDEVCNHCSKKVIDFVQCIKCFEYFHPSCMTQSAAKKFTICTHETSKNNESKISKVVSCECLDENRLLKTEIKYLNQIIMEMQSKNSILLENNKLVLENNVLLKEKILNLEECIKSNCKQSVIPLHKTSVALKVDEPDKTSKNTNLRRMTSTVDNIEFTNKEHRDGDLCCLSRTKEQPSNLAIDTENIPKLATSKVSKIKMLEKECSTSNEGMQNKQEDWSVVTSKKNKNSNRKKVQLVCTGLEAKTANLSIQGAVRRKWLYIGKVAGNGVAEEDILNYLKESLGNHSFVVKKLTTKGYNSAFSVGIPNKTLFEKVFDISFWPEGIVLREFEFTNFFRKVKIDQKKT</sequence>
<dbReference type="AlphaFoldDB" id="A0AAW1U5V1"/>
<gene>
    <name evidence="1" type="ORF">WA026_021670</name>
</gene>
<dbReference type="Proteomes" id="UP001431783">
    <property type="component" value="Unassembled WGS sequence"/>
</dbReference>
<organism evidence="1 2">
    <name type="scientific">Henosepilachna vigintioctopunctata</name>
    <dbReference type="NCBI Taxonomy" id="420089"/>
    <lineage>
        <taxon>Eukaryota</taxon>
        <taxon>Metazoa</taxon>
        <taxon>Ecdysozoa</taxon>
        <taxon>Arthropoda</taxon>
        <taxon>Hexapoda</taxon>
        <taxon>Insecta</taxon>
        <taxon>Pterygota</taxon>
        <taxon>Neoptera</taxon>
        <taxon>Endopterygota</taxon>
        <taxon>Coleoptera</taxon>
        <taxon>Polyphaga</taxon>
        <taxon>Cucujiformia</taxon>
        <taxon>Coccinelloidea</taxon>
        <taxon>Coccinellidae</taxon>
        <taxon>Epilachninae</taxon>
        <taxon>Epilachnini</taxon>
        <taxon>Henosepilachna</taxon>
    </lineage>
</organism>
<keyword evidence="2" id="KW-1185">Reference proteome</keyword>
<evidence type="ECO:0000313" key="2">
    <source>
        <dbReference type="Proteomes" id="UP001431783"/>
    </source>
</evidence>